<evidence type="ECO:0000313" key="6">
    <source>
        <dbReference type="RefSeq" id="XP_006819348.1"/>
    </source>
</evidence>
<feature type="domain" description="Integrase catalytic" evidence="4">
    <location>
        <begin position="655"/>
        <end position="814"/>
    </location>
</feature>
<keyword evidence="5" id="KW-1185">Reference proteome</keyword>
<proteinExistence type="predicted"/>
<keyword evidence="1" id="KW-0862">Zinc</keyword>
<evidence type="ECO:0000256" key="2">
    <source>
        <dbReference type="SAM" id="MobiDB-lite"/>
    </source>
</evidence>
<dbReference type="InterPro" id="IPR041588">
    <property type="entry name" value="Integrase_H2C2"/>
</dbReference>
<dbReference type="SUPFAM" id="SSF57756">
    <property type="entry name" value="Retrovirus zinc finger-like domains"/>
    <property type="match status" value="1"/>
</dbReference>
<dbReference type="Gene3D" id="1.10.340.70">
    <property type="match status" value="1"/>
</dbReference>
<dbReference type="SUPFAM" id="SSF56672">
    <property type="entry name" value="DNA/RNA polymerases"/>
    <property type="match status" value="1"/>
</dbReference>
<feature type="region of interest" description="Disordered" evidence="2">
    <location>
        <begin position="251"/>
        <end position="274"/>
    </location>
</feature>
<dbReference type="InterPro" id="IPR054465">
    <property type="entry name" value="Integrase_p58-like_C"/>
</dbReference>
<dbReference type="InterPro" id="IPR003309">
    <property type="entry name" value="SCAN_dom"/>
</dbReference>
<gene>
    <name evidence="6" type="primary">LOC100374480</name>
</gene>
<dbReference type="Gene3D" id="3.30.420.10">
    <property type="entry name" value="Ribonuclease H-like superfamily/Ribonuclease H"/>
    <property type="match status" value="1"/>
</dbReference>
<dbReference type="Pfam" id="PF00665">
    <property type="entry name" value="rve"/>
    <property type="match status" value="1"/>
</dbReference>
<dbReference type="InterPro" id="IPR036875">
    <property type="entry name" value="Znf_CCHC_sf"/>
</dbReference>
<dbReference type="Pfam" id="PF00098">
    <property type="entry name" value="zf-CCHC"/>
    <property type="match status" value="1"/>
</dbReference>
<dbReference type="InterPro" id="IPR001584">
    <property type="entry name" value="Integrase_cat-core"/>
</dbReference>
<dbReference type="SUPFAM" id="SSF47353">
    <property type="entry name" value="Retrovirus capsid dimerization domain-like"/>
    <property type="match status" value="1"/>
</dbReference>
<dbReference type="Gene3D" id="1.10.4020.10">
    <property type="entry name" value="DNA breaking-rejoining enzymes"/>
    <property type="match status" value="1"/>
</dbReference>
<feature type="domain" description="CCHC-type" evidence="3">
    <location>
        <begin position="277"/>
        <end position="292"/>
    </location>
</feature>
<dbReference type="Gene3D" id="3.10.10.10">
    <property type="entry name" value="HIV Type 1 Reverse Transcriptase, subunit A, domain 1"/>
    <property type="match status" value="1"/>
</dbReference>
<name>A0ABM0MH57_SACKO</name>
<dbReference type="Pfam" id="PF02023">
    <property type="entry name" value="SCAN"/>
    <property type="match status" value="1"/>
</dbReference>
<dbReference type="SMART" id="SM00343">
    <property type="entry name" value="ZnF_C2HC"/>
    <property type="match status" value="1"/>
</dbReference>
<evidence type="ECO:0000313" key="5">
    <source>
        <dbReference type="Proteomes" id="UP000694865"/>
    </source>
</evidence>
<accession>A0ABM0MH57</accession>
<dbReference type="PANTHER" id="PTHR46888:SF1">
    <property type="entry name" value="RIBONUCLEASE H"/>
    <property type="match status" value="1"/>
</dbReference>
<dbReference type="InterPro" id="IPR012337">
    <property type="entry name" value="RNaseH-like_sf"/>
</dbReference>
<dbReference type="SUPFAM" id="SSF53098">
    <property type="entry name" value="Ribonuclease H-like"/>
    <property type="match status" value="1"/>
</dbReference>
<dbReference type="Pfam" id="PF17921">
    <property type="entry name" value="Integrase_H2C2"/>
    <property type="match status" value="1"/>
</dbReference>
<reference evidence="6" key="1">
    <citation type="submission" date="2025-08" db="UniProtKB">
        <authorList>
            <consortium name="RefSeq"/>
        </authorList>
    </citation>
    <scope>IDENTIFICATION</scope>
    <source>
        <tissue evidence="6">Testes</tissue>
    </source>
</reference>
<dbReference type="RefSeq" id="XP_006819348.1">
    <property type="nucleotide sequence ID" value="XM_006819285.1"/>
</dbReference>
<dbReference type="InterPro" id="IPR036397">
    <property type="entry name" value="RNaseH_sf"/>
</dbReference>
<dbReference type="InterPro" id="IPR038269">
    <property type="entry name" value="SCAN_sf"/>
</dbReference>
<dbReference type="InterPro" id="IPR001878">
    <property type="entry name" value="Znf_CCHC"/>
</dbReference>
<keyword evidence="1" id="KW-0479">Metal-binding</keyword>
<dbReference type="InterPro" id="IPR043502">
    <property type="entry name" value="DNA/RNA_pol_sf"/>
</dbReference>
<dbReference type="PANTHER" id="PTHR46888">
    <property type="entry name" value="ZINC KNUCKLE DOMAINCONTAINING PROTEIN-RELATED"/>
    <property type="match status" value="1"/>
</dbReference>
<dbReference type="GeneID" id="100374480"/>
<dbReference type="Pfam" id="PF22938">
    <property type="entry name" value="Integrase_p58_C"/>
    <property type="match status" value="1"/>
</dbReference>
<evidence type="ECO:0000256" key="1">
    <source>
        <dbReference type="PROSITE-ProRule" id="PRU00047"/>
    </source>
</evidence>
<keyword evidence="1" id="KW-0863">Zinc-finger</keyword>
<organism evidence="5 6">
    <name type="scientific">Saccoglossus kowalevskii</name>
    <name type="common">Acorn worm</name>
    <dbReference type="NCBI Taxonomy" id="10224"/>
    <lineage>
        <taxon>Eukaryota</taxon>
        <taxon>Metazoa</taxon>
        <taxon>Hemichordata</taxon>
        <taxon>Enteropneusta</taxon>
        <taxon>Harrimaniidae</taxon>
        <taxon>Saccoglossus</taxon>
    </lineage>
</organism>
<dbReference type="PROSITE" id="PS50994">
    <property type="entry name" value="INTEGRASE"/>
    <property type="match status" value="1"/>
</dbReference>
<sequence length="1108" mass="125307">MDKWMELGREMGLGGEDLMSFVREREKFARDERAQLMELRKHEKDILELRLQAKREHGEIAVGERDSGYANAPKLPLFNEDKDDLDAWVQRFERYALAIGWKRRDWAINLSTLLTGKALDTYSRLAVQSASDYDALKLALFKQYNLTEDGFRKKFRGAKPDETETATQFAARIENYFDRWIHMSEIGDSFEDLKNLILREQFIDNCGPSLATFLKERPSKLIADMAKLAEQFVEARGTKFGQVNRRVNCNEKKPSQGKAVNSSSPTRQRKTSQGDGCFVCGKKGHFARDCRQRVTKTVKASCLIVREPNRSKQAAVSTNISENDIVTCRLPESVNEMNECCLQQDHVTLHCGHQLPVMSAACRGQMPPKMPVAVGCVGGVEVSVLRDSGCSGIVVRRALVSDDQLTGEFRVCVLVDGTARKIPVARIEVDTPYLIGMVDALCMKSPVYDLILGNVPGVRDPSDPDLNWNGGSHLDVQSGDCSEPVKEMILGVQTRAQKMLERKPTRGLKVPNSPIEMVTVAELQKEQKTDVTLKRCWELLNEGSKLLARNGNESEFVQQKGILYRNFKSPHIKNGDGFHQVVVPLTFRHQVMKLAHESILGGHQGTQKTVDKIITHFYWPGIQSDIRRFVRSCDACQRTFYKGKSLRVPLGKMPLIDTPFERVAVDLVGPIFPATKRGNRYILTLVDYATRYPEAVALKNIETVTVAEALVDMYSRIGVPREVLSDQGSQFTSTLMKEVSRLLSIKGLTTTPYHPSCNGLVERFNGTLKQMLRRMCGERPKDWDRYLAALLFAYREVPQASTGFSPFELIYGRTVRGPMSILKELWTNQVDEAEVRTVYQYVLDLKERLENTCKLAQESLGRAQWKGPFPVLERLNDTNYRINLSGKEKTFHANLLKLYVKREEVKEKNDEMVVCAALLDTESDDGNPNNDTFEELLISSTIQPTQTIQDVVVSSNLNEEQKAEVEKLLGKYSDVLTDVPGRTNLGEHEIKLTTDEPVRQKPYPIPYAMKDTVKKELSMMERFGVIERSDSPYSSPIVLVKKKDGTMKNGDFYKSMISLLHEIDTVLRDILSVPNELKPNFKGCYSPPLCKLEGGLQWRILHGAYTIV</sequence>
<protein>
    <submittedName>
        <fullName evidence="6">Uncharacterized protein LOC100374480</fullName>
    </submittedName>
</protein>
<evidence type="ECO:0000259" key="4">
    <source>
        <dbReference type="PROSITE" id="PS50994"/>
    </source>
</evidence>
<dbReference type="Proteomes" id="UP000694865">
    <property type="component" value="Unplaced"/>
</dbReference>
<dbReference type="PROSITE" id="PS50158">
    <property type="entry name" value="ZF_CCHC"/>
    <property type="match status" value="1"/>
</dbReference>
<feature type="compositionally biased region" description="Polar residues" evidence="2">
    <location>
        <begin position="258"/>
        <end position="274"/>
    </location>
</feature>
<evidence type="ECO:0000259" key="3">
    <source>
        <dbReference type="PROSITE" id="PS50158"/>
    </source>
</evidence>
<dbReference type="Gene3D" id="4.10.60.10">
    <property type="entry name" value="Zinc finger, CCHC-type"/>
    <property type="match status" value="1"/>
</dbReference>